<dbReference type="Proteomes" id="UP001172102">
    <property type="component" value="Unassembled WGS sequence"/>
</dbReference>
<dbReference type="PANTHER" id="PTHR39600:SF1">
    <property type="entry name" value="PEPTIDASE INHIBITOR I78 FAMILY PROTEIN"/>
    <property type="match status" value="1"/>
</dbReference>
<comment type="caution">
    <text evidence="1">The sequence shown here is derived from an EMBL/GenBank/DDBJ whole genome shotgun (WGS) entry which is preliminary data.</text>
</comment>
<protein>
    <recommendedName>
        <fullName evidence="3">Pua rna binding domain-containing protein</fullName>
    </recommendedName>
</protein>
<accession>A0AA40DXT5</accession>
<sequence length="83" mass="9215">MPLVVPGITSNDSGDLTQQWMNKLVGKKLSDSEPSNETTFCKTELPEQTRIIQPGQMVTKDFIPERLNVHVKEDGTVSHVVHG</sequence>
<dbReference type="Gene3D" id="3.30.10.10">
    <property type="entry name" value="Trypsin Inhibitor V, subunit A"/>
    <property type="match status" value="1"/>
</dbReference>
<gene>
    <name evidence="1" type="ORF">B0H67DRAFT_244317</name>
</gene>
<dbReference type="InterPro" id="IPR021719">
    <property type="entry name" value="Prot_inh_I78"/>
</dbReference>
<name>A0AA40DXT5_9PEZI</name>
<dbReference type="AlphaFoldDB" id="A0AA40DXT5"/>
<evidence type="ECO:0008006" key="3">
    <source>
        <dbReference type="Google" id="ProtNLM"/>
    </source>
</evidence>
<organism evidence="1 2">
    <name type="scientific">Lasiosphaeris hirsuta</name>
    <dbReference type="NCBI Taxonomy" id="260670"/>
    <lineage>
        <taxon>Eukaryota</taxon>
        <taxon>Fungi</taxon>
        <taxon>Dikarya</taxon>
        <taxon>Ascomycota</taxon>
        <taxon>Pezizomycotina</taxon>
        <taxon>Sordariomycetes</taxon>
        <taxon>Sordariomycetidae</taxon>
        <taxon>Sordariales</taxon>
        <taxon>Lasiosphaeriaceae</taxon>
        <taxon>Lasiosphaeris</taxon>
    </lineage>
</organism>
<evidence type="ECO:0000313" key="1">
    <source>
        <dbReference type="EMBL" id="KAK0715608.1"/>
    </source>
</evidence>
<reference evidence="1" key="1">
    <citation type="submission" date="2023-06" db="EMBL/GenBank/DDBJ databases">
        <title>Genome-scale phylogeny and comparative genomics of the fungal order Sordariales.</title>
        <authorList>
            <consortium name="Lawrence Berkeley National Laboratory"/>
            <person name="Hensen N."/>
            <person name="Bonometti L."/>
            <person name="Westerberg I."/>
            <person name="Brannstrom I.O."/>
            <person name="Guillou S."/>
            <person name="Cros-Aarteil S."/>
            <person name="Calhoun S."/>
            <person name="Haridas S."/>
            <person name="Kuo A."/>
            <person name="Mondo S."/>
            <person name="Pangilinan J."/>
            <person name="Riley R."/>
            <person name="Labutti K."/>
            <person name="Andreopoulos B."/>
            <person name="Lipzen A."/>
            <person name="Chen C."/>
            <person name="Yanf M."/>
            <person name="Daum C."/>
            <person name="Ng V."/>
            <person name="Clum A."/>
            <person name="Steindorff A."/>
            <person name="Ohm R."/>
            <person name="Martin F."/>
            <person name="Silar P."/>
            <person name="Natvig D."/>
            <person name="Lalanne C."/>
            <person name="Gautier V."/>
            <person name="Ament-Velasquez S.L."/>
            <person name="Kruys A."/>
            <person name="Hutchinson M.I."/>
            <person name="Powell A.J."/>
            <person name="Barry K."/>
            <person name="Miller A.N."/>
            <person name="Grigoriev I.V."/>
            <person name="Debuchy R."/>
            <person name="Gladieux P."/>
            <person name="Thoren M.H."/>
            <person name="Johannesson H."/>
        </authorList>
    </citation>
    <scope>NUCLEOTIDE SEQUENCE</scope>
    <source>
        <strain evidence="1">SMH4607-1</strain>
    </source>
</reference>
<proteinExistence type="predicted"/>
<dbReference type="Pfam" id="PF11720">
    <property type="entry name" value="Inhibitor_I78"/>
    <property type="match status" value="1"/>
</dbReference>
<dbReference type="EMBL" id="JAUKUA010000004">
    <property type="protein sequence ID" value="KAK0715608.1"/>
    <property type="molecule type" value="Genomic_DNA"/>
</dbReference>
<dbReference type="PANTHER" id="PTHR39600">
    <property type="entry name" value="PEPTIDASE INHIBITOR I78 FAMILY PROTEIN"/>
    <property type="match status" value="1"/>
</dbReference>
<evidence type="ECO:0000313" key="2">
    <source>
        <dbReference type="Proteomes" id="UP001172102"/>
    </source>
</evidence>
<keyword evidence="2" id="KW-1185">Reference proteome</keyword>